<dbReference type="GO" id="GO:0001733">
    <property type="term" value="F:galactosylceramide sulfotransferase activity"/>
    <property type="evidence" value="ECO:0007669"/>
    <property type="project" value="InterPro"/>
</dbReference>
<dbReference type="InterPro" id="IPR005331">
    <property type="entry name" value="Sulfotransferase"/>
</dbReference>
<dbReference type="Gene3D" id="3.40.50.300">
    <property type="entry name" value="P-loop containing nucleotide triphosphate hydrolases"/>
    <property type="match status" value="1"/>
</dbReference>
<comment type="subcellular location">
    <subcellularLocation>
        <location evidence="1">Golgi apparatus membrane</location>
        <topology evidence="1">Single-pass type II membrane protein</topology>
    </subcellularLocation>
</comment>
<organism evidence="10">
    <name type="scientific">Pseudo-nitzschia australis</name>
    <dbReference type="NCBI Taxonomy" id="44445"/>
    <lineage>
        <taxon>Eukaryota</taxon>
        <taxon>Sar</taxon>
        <taxon>Stramenopiles</taxon>
        <taxon>Ochrophyta</taxon>
        <taxon>Bacillariophyta</taxon>
        <taxon>Bacillariophyceae</taxon>
        <taxon>Bacillariophycidae</taxon>
        <taxon>Bacillariales</taxon>
        <taxon>Bacillariaceae</taxon>
        <taxon>Pseudo-nitzschia</taxon>
    </lineage>
</organism>
<sequence length="430" mass="50067">MPSYPSFSFRALCKRLLPIPNSMYPIVVALLIIHSFWMYYDIAITSHQRHRPKRKPIRVTESSPLSPYYPPSPGMEYHGYTRAFPVWDHPFPCGHLESEQAMRTRAPATEGLFYVRLVEASSSICSSVTARIARNAARRQQQKEQSNHGSNNITRVCTTRLVSQRARRFSDRLPLKSFLWSVVREPVDRLVSKYNHFDRRDIRRTTTSNFQNFVLNNERQDYGYYFRSLNVDRYLNPYNKEHEAHTQEVLESYDFLGIAERMDESLVVLKFILNLEIEDLLYLSAPKANGTTTTRGGSSSNIDYYENWKKEECRPILTPEVTLEMKEWFHSEEFEAFIEADVLLYKAANASLDKTISEIGRERVEKTVQQLRWAQRQVEEKCRHVRFPCSSQGEYQKETDCFLSDIGCGHNCIDTLVGTFRNDDFTSAPA</sequence>
<keyword evidence="3" id="KW-0808">Transferase</keyword>
<evidence type="ECO:0000256" key="9">
    <source>
        <dbReference type="ARBA" id="ARBA00023180"/>
    </source>
</evidence>
<comment type="similarity">
    <text evidence="2">Belongs to the galactose-3-O-sulfotransferase family.</text>
</comment>
<dbReference type="Pfam" id="PF03567">
    <property type="entry name" value="Sulfotransfer_2"/>
    <property type="match status" value="1"/>
</dbReference>
<keyword evidence="4" id="KW-0812">Transmembrane</keyword>
<evidence type="ECO:0000256" key="2">
    <source>
        <dbReference type="ARBA" id="ARBA00008124"/>
    </source>
</evidence>
<keyword evidence="9" id="KW-0325">Glycoprotein</keyword>
<evidence type="ECO:0000313" key="10">
    <source>
        <dbReference type="EMBL" id="CAE0715908.1"/>
    </source>
</evidence>
<name>A0A7S4AHU7_9STRA</name>
<dbReference type="GO" id="GO:0009247">
    <property type="term" value="P:glycolipid biosynthetic process"/>
    <property type="evidence" value="ECO:0007669"/>
    <property type="project" value="InterPro"/>
</dbReference>
<reference evidence="10" key="1">
    <citation type="submission" date="2021-01" db="EMBL/GenBank/DDBJ databases">
        <authorList>
            <person name="Corre E."/>
            <person name="Pelletier E."/>
            <person name="Niang G."/>
            <person name="Scheremetjew M."/>
            <person name="Finn R."/>
            <person name="Kale V."/>
            <person name="Holt S."/>
            <person name="Cochrane G."/>
            <person name="Meng A."/>
            <person name="Brown T."/>
            <person name="Cohen L."/>
        </authorList>
    </citation>
    <scope>NUCLEOTIDE SEQUENCE</scope>
    <source>
        <strain evidence="10">10249 10 AB</strain>
    </source>
</reference>
<dbReference type="GO" id="GO:0000139">
    <property type="term" value="C:Golgi membrane"/>
    <property type="evidence" value="ECO:0007669"/>
    <property type="project" value="UniProtKB-SubCell"/>
</dbReference>
<dbReference type="EMBL" id="HBIX01011509">
    <property type="protein sequence ID" value="CAE0715908.1"/>
    <property type="molecule type" value="Transcribed_RNA"/>
</dbReference>
<evidence type="ECO:0008006" key="11">
    <source>
        <dbReference type="Google" id="ProtNLM"/>
    </source>
</evidence>
<evidence type="ECO:0000256" key="5">
    <source>
        <dbReference type="ARBA" id="ARBA00022968"/>
    </source>
</evidence>
<evidence type="ECO:0000256" key="3">
    <source>
        <dbReference type="ARBA" id="ARBA00022679"/>
    </source>
</evidence>
<dbReference type="InterPro" id="IPR009729">
    <property type="entry name" value="Gal-3-0_sulfotransfrase"/>
</dbReference>
<keyword evidence="7" id="KW-0333">Golgi apparatus</keyword>
<evidence type="ECO:0000256" key="4">
    <source>
        <dbReference type="ARBA" id="ARBA00022692"/>
    </source>
</evidence>
<dbReference type="InterPro" id="IPR027417">
    <property type="entry name" value="P-loop_NTPase"/>
</dbReference>
<keyword evidence="6" id="KW-1133">Transmembrane helix</keyword>
<protein>
    <recommendedName>
        <fullName evidence="11">Sulfotransferase domain-containing protein</fullName>
    </recommendedName>
</protein>
<accession>A0A7S4AHU7</accession>
<keyword evidence="5" id="KW-0735">Signal-anchor</keyword>
<evidence type="ECO:0000256" key="1">
    <source>
        <dbReference type="ARBA" id="ARBA00004323"/>
    </source>
</evidence>
<keyword evidence="8" id="KW-0472">Membrane</keyword>
<proteinExistence type="inferred from homology"/>
<evidence type="ECO:0000256" key="8">
    <source>
        <dbReference type="ARBA" id="ARBA00023136"/>
    </source>
</evidence>
<gene>
    <name evidence="10" type="ORF">PAUS00366_LOCUS8660</name>
</gene>
<dbReference type="AlphaFoldDB" id="A0A7S4AHU7"/>
<evidence type="ECO:0000256" key="6">
    <source>
        <dbReference type="ARBA" id="ARBA00022989"/>
    </source>
</evidence>
<evidence type="ECO:0000256" key="7">
    <source>
        <dbReference type="ARBA" id="ARBA00023034"/>
    </source>
</evidence>
<dbReference type="PANTHER" id="PTHR14647">
    <property type="entry name" value="GALACTOSE-3-O-SULFOTRANSFERASE"/>
    <property type="match status" value="1"/>
</dbReference>
<dbReference type="PANTHER" id="PTHR14647:SF87">
    <property type="entry name" value="PUTATIVE-RELATED"/>
    <property type="match status" value="1"/>
</dbReference>